<dbReference type="Proteomes" id="UP001209540">
    <property type="component" value="Unassembled WGS sequence"/>
</dbReference>
<name>A0AAD5JU67_9FUNG</name>
<reference evidence="1" key="1">
    <citation type="journal article" date="2022" name="IScience">
        <title>Evolution of zygomycete secretomes and the origins of terrestrial fungal ecologies.</title>
        <authorList>
            <person name="Chang Y."/>
            <person name="Wang Y."/>
            <person name="Mondo S."/>
            <person name="Ahrendt S."/>
            <person name="Andreopoulos W."/>
            <person name="Barry K."/>
            <person name="Beard J."/>
            <person name="Benny G.L."/>
            <person name="Blankenship S."/>
            <person name="Bonito G."/>
            <person name="Cuomo C."/>
            <person name="Desiro A."/>
            <person name="Gervers K.A."/>
            <person name="Hundley H."/>
            <person name="Kuo A."/>
            <person name="LaButti K."/>
            <person name="Lang B.F."/>
            <person name="Lipzen A."/>
            <person name="O'Donnell K."/>
            <person name="Pangilinan J."/>
            <person name="Reynolds N."/>
            <person name="Sandor L."/>
            <person name="Smith M.E."/>
            <person name="Tsang A."/>
            <person name="Grigoriev I.V."/>
            <person name="Stajich J.E."/>
            <person name="Spatafora J.W."/>
        </authorList>
    </citation>
    <scope>NUCLEOTIDE SEQUENCE</scope>
    <source>
        <strain evidence="1">RSA 2281</strain>
    </source>
</reference>
<reference evidence="1" key="2">
    <citation type="submission" date="2023-02" db="EMBL/GenBank/DDBJ databases">
        <authorList>
            <consortium name="DOE Joint Genome Institute"/>
            <person name="Mondo S.J."/>
            <person name="Chang Y."/>
            <person name="Wang Y."/>
            <person name="Ahrendt S."/>
            <person name="Andreopoulos W."/>
            <person name="Barry K."/>
            <person name="Beard J."/>
            <person name="Benny G.L."/>
            <person name="Blankenship S."/>
            <person name="Bonito G."/>
            <person name="Cuomo C."/>
            <person name="Desiro A."/>
            <person name="Gervers K.A."/>
            <person name="Hundley H."/>
            <person name="Kuo A."/>
            <person name="LaButti K."/>
            <person name="Lang B.F."/>
            <person name="Lipzen A."/>
            <person name="O'Donnell K."/>
            <person name="Pangilinan J."/>
            <person name="Reynolds N."/>
            <person name="Sandor L."/>
            <person name="Smith M.W."/>
            <person name="Tsang A."/>
            <person name="Grigoriev I.V."/>
            <person name="Stajich J.E."/>
            <person name="Spatafora J.W."/>
        </authorList>
    </citation>
    <scope>NUCLEOTIDE SEQUENCE</scope>
    <source>
        <strain evidence="1">RSA 2281</strain>
    </source>
</reference>
<dbReference type="Gene3D" id="1.20.1280.50">
    <property type="match status" value="1"/>
</dbReference>
<organism evidence="1 2">
    <name type="scientific">Phascolomyces articulosus</name>
    <dbReference type="NCBI Taxonomy" id="60185"/>
    <lineage>
        <taxon>Eukaryota</taxon>
        <taxon>Fungi</taxon>
        <taxon>Fungi incertae sedis</taxon>
        <taxon>Mucoromycota</taxon>
        <taxon>Mucoromycotina</taxon>
        <taxon>Mucoromycetes</taxon>
        <taxon>Mucorales</taxon>
        <taxon>Lichtheimiaceae</taxon>
        <taxon>Phascolomyces</taxon>
    </lineage>
</organism>
<gene>
    <name evidence="1" type="ORF">BDA99DRAFT_540476</name>
</gene>
<dbReference type="EMBL" id="JAIXMP010000025">
    <property type="protein sequence ID" value="KAI9253868.1"/>
    <property type="molecule type" value="Genomic_DNA"/>
</dbReference>
<protein>
    <recommendedName>
        <fullName evidence="3">F-box domain-containing protein</fullName>
    </recommendedName>
</protein>
<evidence type="ECO:0000313" key="2">
    <source>
        <dbReference type="Proteomes" id="UP001209540"/>
    </source>
</evidence>
<comment type="caution">
    <text evidence="1">The sequence shown here is derived from an EMBL/GenBank/DDBJ whole genome shotgun (WGS) entry which is preliminary data.</text>
</comment>
<dbReference type="AlphaFoldDB" id="A0AAD5JU67"/>
<proteinExistence type="predicted"/>
<sequence length="322" mass="37185">MVLIAPTTVAGYKRLDDTYAMSGRQQKVIDTYDVALKNVPKDGPLYFQLVTDRKSAIQQNSKYVDFVATFPTEIAYYILDMVSENSHQHIATCMNVATKWKKTILNKYLYHLKSGSFKRIKTFYFQGSKFENVDASIQLSTVNVFWQIKNTVTDMEFDFKEKSISISISDLLFVCNKLANLKYGTESRLSTIIGNFSGLEAVRYPLKNLCLDCLEITRNCQQIEYLWIQNSSDDVLEAINYHCPNIQILGFDPDYEVTADDPQDKQNGLQEICMVDNEPSSVCPNYVFPLITKAQKSLQVLHINYRRDDNSFNIREFKRCYR</sequence>
<evidence type="ECO:0000313" key="1">
    <source>
        <dbReference type="EMBL" id="KAI9253868.1"/>
    </source>
</evidence>
<evidence type="ECO:0008006" key="3">
    <source>
        <dbReference type="Google" id="ProtNLM"/>
    </source>
</evidence>
<keyword evidence="2" id="KW-1185">Reference proteome</keyword>
<accession>A0AAD5JU67</accession>